<dbReference type="InterPro" id="IPR017020">
    <property type="entry name" value="UCP033725"/>
</dbReference>
<proteinExistence type="predicted"/>
<dbReference type="RefSeq" id="WP_267150672.1">
    <property type="nucleotide sequence ID" value="NZ_JAPMLT010000002.1"/>
</dbReference>
<dbReference type="Proteomes" id="UP001208017">
    <property type="component" value="Unassembled WGS sequence"/>
</dbReference>
<gene>
    <name evidence="1" type="ORF">OS242_05610</name>
</gene>
<sequence>MQEARNDSYAIYQGKEYKAGRRFRETKIVLFSRDRTDLNYGFEEFANGRYRKEVEPNEIESAYDVISLALYRGLKFQVINIDGDTILLYHSGPSLEREELGFRMVDRFEYEKEVHRSELEKMWEERTPLWGFQLPKQPDDNQ</sequence>
<evidence type="ECO:0000313" key="2">
    <source>
        <dbReference type="Proteomes" id="UP001208017"/>
    </source>
</evidence>
<keyword evidence="2" id="KW-1185">Reference proteome</keyword>
<dbReference type="PIRSF" id="PIRSF033725">
    <property type="entry name" value="UCP033725"/>
    <property type="match status" value="1"/>
</dbReference>
<dbReference type="EMBL" id="JAPMLT010000002">
    <property type="protein sequence ID" value="MCX7569430.1"/>
    <property type="molecule type" value="Genomic_DNA"/>
</dbReference>
<accession>A0ABT3WXP3</accession>
<reference evidence="1 2" key="1">
    <citation type="submission" date="2022-11" db="EMBL/GenBank/DDBJ databases">
        <title>Study of microbial diversity in lake waters.</title>
        <authorList>
            <person name="Zhang J."/>
        </authorList>
    </citation>
    <scope>NUCLEOTIDE SEQUENCE [LARGE SCALE GENOMIC DNA]</scope>
    <source>
        <strain evidence="1 2">DT12</strain>
    </source>
</reference>
<protein>
    <submittedName>
        <fullName evidence="1">Uncharacterized protein</fullName>
    </submittedName>
</protein>
<evidence type="ECO:0000313" key="1">
    <source>
        <dbReference type="EMBL" id="MCX7569430.1"/>
    </source>
</evidence>
<comment type="caution">
    <text evidence="1">The sequence shown here is derived from an EMBL/GenBank/DDBJ whole genome shotgun (WGS) entry which is preliminary data.</text>
</comment>
<organism evidence="1 2">
    <name type="scientific">Tumebacillus lacus</name>
    <dbReference type="NCBI Taxonomy" id="2995335"/>
    <lineage>
        <taxon>Bacteria</taxon>
        <taxon>Bacillati</taxon>
        <taxon>Bacillota</taxon>
        <taxon>Bacilli</taxon>
        <taxon>Bacillales</taxon>
        <taxon>Alicyclobacillaceae</taxon>
        <taxon>Tumebacillus</taxon>
    </lineage>
</organism>
<name>A0ABT3WXP3_9BACL</name>